<protein>
    <submittedName>
        <fullName evidence="1">Uncharacterized protein</fullName>
    </submittedName>
</protein>
<feature type="non-terminal residue" evidence="1">
    <location>
        <position position="70"/>
    </location>
</feature>
<dbReference type="AlphaFoldDB" id="A0A392VAQ5"/>
<reference evidence="1 2" key="1">
    <citation type="journal article" date="2018" name="Front. Plant Sci.">
        <title>Red Clover (Trifolium pratense) and Zigzag Clover (T. medium) - A Picture of Genomic Similarities and Differences.</title>
        <authorList>
            <person name="Dluhosova J."/>
            <person name="Istvanek J."/>
            <person name="Nedelnik J."/>
            <person name="Repkova J."/>
        </authorList>
    </citation>
    <scope>NUCLEOTIDE SEQUENCE [LARGE SCALE GENOMIC DNA]</scope>
    <source>
        <strain evidence="2">cv. 10/8</strain>
        <tissue evidence="1">Leaf</tissue>
    </source>
</reference>
<keyword evidence="2" id="KW-1185">Reference proteome</keyword>
<name>A0A392VAQ5_9FABA</name>
<dbReference type="EMBL" id="LXQA011114455">
    <property type="protein sequence ID" value="MCI85396.1"/>
    <property type="molecule type" value="Genomic_DNA"/>
</dbReference>
<accession>A0A392VAQ5</accession>
<sequence length="70" mass="7605">MLVDKIADGLEEEEGYDFQGKSDEVLLDKPDDNPSIEGVSVEEVERTADILIPVCDRVEAQSTLSLGPQG</sequence>
<organism evidence="1 2">
    <name type="scientific">Trifolium medium</name>
    <dbReference type="NCBI Taxonomy" id="97028"/>
    <lineage>
        <taxon>Eukaryota</taxon>
        <taxon>Viridiplantae</taxon>
        <taxon>Streptophyta</taxon>
        <taxon>Embryophyta</taxon>
        <taxon>Tracheophyta</taxon>
        <taxon>Spermatophyta</taxon>
        <taxon>Magnoliopsida</taxon>
        <taxon>eudicotyledons</taxon>
        <taxon>Gunneridae</taxon>
        <taxon>Pentapetalae</taxon>
        <taxon>rosids</taxon>
        <taxon>fabids</taxon>
        <taxon>Fabales</taxon>
        <taxon>Fabaceae</taxon>
        <taxon>Papilionoideae</taxon>
        <taxon>50 kb inversion clade</taxon>
        <taxon>NPAAA clade</taxon>
        <taxon>Hologalegina</taxon>
        <taxon>IRL clade</taxon>
        <taxon>Trifolieae</taxon>
        <taxon>Trifolium</taxon>
    </lineage>
</organism>
<comment type="caution">
    <text evidence="1">The sequence shown here is derived from an EMBL/GenBank/DDBJ whole genome shotgun (WGS) entry which is preliminary data.</text>
</comment>
<proteinExistence type="predicted"/>
<evidence type="ECO:0000313" key="2">
    <source>
        <dbReference type="Proteomes" id="UP000265520"/>
    </source>
</evidence>
<dbReference type="Proteomes" id="UP000265520">
    <property type="component" value="Unassembled WGS sequence"/>
</dbReference>
<evidence type="ECO:0000313" key="1">
    <source>
        <dbReference type="EMBL" id="MCI85396.1"/>
    </source>
</evidence>